<dbReference type="PROSITE" id="PS51751">
    <property type="entry name" value="EXPERA"/>
    <property type="match status" value="2"/>
</dbReference>
<feature type="transmembrane region" description="Helical" evidence="8">
    <location>
        <begin position="269"/>
        <end position="287"/>
    </location>
</feature>
<evidence type="ECO:0000313" key="10">
    <source>
        <dbReference type="Proteomes" id="UP001652624"/>
    </source>
</evidence>
<evidence type="ECO:0000256" key="1">
    <source>
        <dbReference type="ARBA" id="ARBA00004127"/>
    </source>
</evidence>
<gene>
    <name evidence="11" type="primary">TM6SF2</name>
</gene>
<evidence type="ECO:0000256" key="2">
    <source>
        <dbReference type="ARBA" id="ARBA00022692"/>
    </source>
</evidence>
<keyword evidence="4 7" id="KW-1133">Transmembrane helix</keyword>
<comment type="subcellular location">
    <subcellularLocation>
        <location evidence="1">Endomembrane system</location>
        <topology evidence="1">Multi-pass membrane protein</topology>
    </subcellularLocation>
</comment>
<accession>A0A1S3ADC7</accession>
<dbReference type="AlphaFoldDB" id="A0A1S3ADC7"/>
<dbReference type="GO" id="GO:0033116">
    <property type="term" value="C:endoplasmic reticulum-Golgi intermediate compartment membrane"/>
    <property type="evidence" value="ECO:0007669"/>
    <property type="project" value="TreeGrafter"/>
</dbReference>
<feature type="transmembrane region" description="Helical" evidence="8">
    <location>
        <begin position="332"/>
        <end position="356"/>
    </location>
</feature>
<dbReference type="RefSeq" id="XP_007533246.1">
    <property type="nucleotide sequence ID" value="XM_007533184.3"/>
</dbReference>
<dbReference type="Pfam" id="PF26083">
    <property type="entry name" value="TM_Tm6sf2"/>
    <property type="match status" value="1"/>
</dbReference>
<evidence type="ECO:0000259" key="9">
    <source>
        <dbReference type="PROSITE" id="PS51751"/>
    </source>
</evidence>
<evidence type="ECO:0000256" key="6">
    <source>
        <dbReference type="ARBA" id="ARBA00034760"/>
    </source>
</evidence>
<evidence type="ECO:0000256" key="8">
    <source>
        <dbReference type="SAM" id="Phobius"/>
    </source>
</evidence>
<dbReference type="OrthoDB" id="8181520at2759"/>
<feature type="transmembrane region" description="Helical" evidence="8">
    <location>
        <begin position="140"/>
        <end position="160"/>
    </location>
</feature>
<dbReference type="InterPro" id="IPR047195">
    <property type="entry name" value="TM6SF1-like"/>
</dbReference>
<dbReference type="PANTHER" id="PTHR14568">
    <property type="entry name" value="TRANSMEMBRANE SUPERFAMILY 6 MEMBER 1/2"/>
    <property type="match status" value="1"/>
</dbReference>
<keyword evidence="5 7" id="KW-0472">Membrane</keyword>
<feature type="transmembrane region" description="Helical" evidence="8">
    <location>
        <begin position="64"/>
        <end position="83"/>
    </location>
</feature>
<keyword evidence="10" id="KW-1185">Reference proteome</keyword>
<keyword evidence="2 7" id="KW-0812">Transmembrane</keyword>
<reference evidence="11" key="1">
    <citation type="submission" date="2025-08" db="UniProtKB">
        <authorList>
            <consortium name="RefSeq"/>
        </authorList>
    </citation>
    <scope>IDENTIFICATION</scope>
</reference>
<dbReference type="GeneID" id="103122572"/>
<dbReference type="FunCoup" id="A0A1S3ADC7">
    <property type="interactions" value="22"/>
</dbReference>
<sequence length="372" mass="41232">MDVPPLASRVAALSLGALPLSLALSLVSQLSHPLGVALMSLLVLALLSLAVYSLSRGDVYYDPLYAVFAVLAFTSMVDLLIALHEDGYLRGFMDFYTREGDPYLRTAHGVSICYWDGCAHYLLYLAMAGAIRRRRSYRSLGLYWLGSFLTSVLVFLVGNVLGKYSAELRPSLLLAAPCLLLPCWAGLRLLRTQPTPPRLDPLKVLAEQSRSLPRRPMDLGLVVWLVLAAGFALFRGLVVLDCPTDACFTYVYQYEPYLRDPVAYPKVQMLVQLFYVLPFLCLAAYGLSVPGCSWLPDGALLCAGAVGQAQFSHLAASLHLRTPFTYRAPEDTWATVLLLNLLYALGPHLLALRCLWAPHFFLPRPRPHQKRS</sequence>
<dbReference type="PANTHER" id="PTHR14568:SF9">
    <property type="entry name" value="TRANSMEMBRANE 6 SUPERFAMILY MEMBER 2"/>
    <property type="match status" value="1"/>
</dbReference>
<dbReference type="Proteomes" id="UP001652624">
    <property type="component" value="Chromosome 23"/>
</dbReference>
<dbReference type="GO" id="GO:0005789">
    <property type="term" value="C:endoplasmic reticulum membrane"/>
    <property type="evidence" value="ECO:0007669"/>
    <property type="project" value="TreeGrafter"/>
</dbReference>
<feature type="domain" description="EXPERA" evidence="9">
    <location>
        <begin position="61"/>
        <end position="186"/>
    </location>
</feature>
<dbReference type="Pfam" id="PF05241">
    <property type="entry name" value="EBP"/>
    <property type="match status" value="1"/>
</dbReference>
<dbReference type="InterPro" id="IPR033118">
    <property type="entry name" value="EXPERA"/>
</dbReference>
<evidence type="ECO:0000256" key="5">
    <source>
        <dbReference type="ARBA" id="ARBA00023136"/>
    </source>
</evidence>
<dbReference type="InParanoid" id="A0A1S3ADC7"/>
<dbReference type="eggNOG" id="ENOG502QRB2">
    <property type="taxonomic scope" value="Eukaryota"/>
</dbReference>
<evidence type="ECO:0000256" key="3">
    <source>
        <dbReference type="ARBA" id="ARBA00022737"/>
    </source>
</evidence>
<dbReference type="CTD" id="53345"/>
<dbReference type="InterPro" id="IPR059044">
    <property type="entry name" value="TM_Tm6sf1/2"/>
</dbReference>
<organism evidence="10 11">
    <name type="scientific">Erinaceus europaeus</name>
    <name type="common">Western European hedgehog</name>
    <dbReference type="NCBI Taxonomy" id="9365"/>
    <lineage>
        <taxon>Eukaryota</taxon>
        <taxon>Metazoa</taxon>
        <taxon>Chordata</taxon>
        <taxon>Craniata</taxon>
        <taxon>Vertebrata</taxon>
        <taxon>Euteleostomi</taxon>
        <taxon>Mammalia</taxon>
        <taxon>Eutheria</taxon>
        <taxon>Laurasiatheria</taxon>
        <taxon>Eulipotyphla</taxon>
        <taxon>Erinaceidae</taxon>
        <taxon>Erinaceinae</taxon>
        <taxon>Erinaceus</taxon>
    </lineage>
</organism>
<evidence type="ECO:0000256" key="7">
    <source>
        <dbReference type="PROSITE-ProRule" id="PRU01087"/>
    </source>
</evidence>
<name>A0A1S3ADC7_ERIEU</name>
<protein>
    <submittedName>
        <fullName evidence="11">Transmembrane 6 superfamily member 2 isoform X1</fullName>
    </submittedName>
</protein>
<feature type="transmembrane region" description="Helical" evidence="8">
    <location>
        <begin position="33"/>
        <end position="52"/>
    </location>
</feature>
<dbReference type="GO" id="GO:0019216">
    <property type="term" value="P:regulation of lipid metabolic process"/>
    <property type="evidence" value="ECO:0007669"/>
    <property type="project" value="TreeGrafter"/>
</dbReference>
<dbReference type="GO" id="GO:0055088">
    <property type="term" value="P:lipid homeostasis"/>
    <property type="evidence" value="ECO:0007669"/>
    <property type="project" value="TreeGrafter"/>
</dbReference>
<feature type="transmembrane region" description="Helical" evidence="8">
    <location>
        <begin position="219"/>
        <end position="240"/>
    </location>
</feature>
<keyword evidence="3" id="KW-0677">Repeat</keyword>
<evidence type="ECO:0000313" key="11">
    <source>
        <dbReference type="RefSeq" id="XP_007533246.1"/>
    </source>
</evidence>
<evidence type="ECO:0000256" key="4">
    <source>
        <dbReference type="ARBA" id="ARBA00022989"/>
    </source>
</evidence>
<feature type="domain" description="EXPERA" evidence="9">
    <location>
        <begin position="217"/>
        <end position="351"/>
    </location>
</feature>
<proteinExistence type="inferred from homology"/>
<comment type="similarity">
    <text evidence="6">Belongs to the TM6SF family.</text>
</comment>
<dbReference type="CDD" id="cd21106">
    <property type="entry name" value="TM6SF1-like"/>
    <property type="match status" value="1"/>
</dbReference>